<proteinExistence type="predicted"/>
<accession>A0AAD0XFU9</accession>
<sequence>MAAQDDDLFHGYHLGIQLVGDAIHTKIEYQCNRYRQTVMESLIQTRDRQIREKLIELGWTPPPDKP</sequence>
<reference evidence="1 2" key="1">
    <citation type="submission" date="2017-11" db="EMBL/GenBank/DDBJ databases">
        <title>Complete genome sequence of Herbaspirillum rubrisubalbicans DSM 11543.</title>
        <authorList>
            <person name="Chen M."/>
            <person name="An Q."/>
        </authorList>
    </citation>
    <scope>NUCLEOTIDE SEQUENCE [LARGE SCALE GENOMIC DNA]</scope>
    <source>
        <strain evidence="1 2">DSM 11543</strain>
    </source>
</reference>
<dbReference type="Proteomes" id="UP000269199">
    <property type="component" value="Chromosome"/>
</dbReference>
<dbReference type="AlphaFoldDB" id="A0AAD0XFU9"/>
<name>A0AAD0XFU9_9BURK</name>
<organism evidence="1 2">
    <name type="scientific">Herbaspirillum rubrisubalbicans</name>
    <dbReference type="NCBI Taxonomy" id="80842"/>
    <lineage>
        <taxon>Bacteria</taxon>
        <taxon>Pseudomonadati</taxon>
        <taxon>Pseudomonadota</taxon>
        <taxon>Betaproteobacteria</taxon>
        <taxon>Burkholderiales</taxon>
        <taxon>Oxalobacteraceae</taxon>
        <taxon>Herbaspirillum</taxon>
    </lineage>
</organism>
<gene>
    <name evidence="1" type="ORF">RC54_03905</name>
</gene>
<evidence type="ECO:0000313" key="1">
    <source>
        <dbReference type="EMBL" id="AYR23014.1"/>
    </source>
</evidence>
<protein>
    <submittedName>
        <fullName evidence="1">Uncharacterized protein</fullName>
    </submittedName>
</protein>
<dbReference type="RefSeq" id="WP_061789264.1">
    <property type="nucleotide sequence ID" value="NZ_CP024996.1"/>
</dbReference>
<dbReference type="EMBL" id="CP024996">
    <property type="protein sequence ID" value="AYR23014.1"/>
    <property type="molecule type" value="Genomic_DNA"/>
</dbReference>
<evidence type="ECO:0000313" key="2">
    <source>
        <dbReference type="Proteomes" id="UP000269199"/>
    </source>
</evidence>